<proteinExistence type="predicted"/>
<comment type="caution">
    <text evidence="1">The sequence shown here is derived from an EMBL/GenBank/DDBJ whole genome shotgun (WGS) entry which is preliminary data.</text>
</comment>
<dbReference type="Proteomes" id="UP001193680">
    <property type="component" value="Unassembled WGS sequence"/>
</dbReference>
<accession>A0ABS0BUP4</accession>
<protein>
    <recommendedName>
        <fullName evidence="3">Lipoprotein</fullName>
    </recommendedName>
</protein>
<name>A0ABS0BUP4_9GAMM</name>
<dbReference type="EMBL" id="JACBGI020000004">
    <property type="protein sequence ID" value="MBF6057553.1"/>
    <property type="molecule type" value="Genomic_DNA"/>
</dbReference>
<evidence type="ECO:0000313" key="1">
    <source>
        <dbReference type="EMBL" id="MBF6057553.1"/>
    </source>
</evidence>
<dbReference type="RefSeq" id="WP_185977700.1">
    <property type="nucleotide sequence ID" value="NZ_JACBGI020000004.1"/>
</dbReference>
<gene>
    <name evidence="1" type="ORF">H8792_004285</name>
</gene>
<sequence>MTNSYVLRNIVFGVLALLVMFVSGCSKEPIKLTSASIVTDLDKGSGNFDRVLKICFDKPLKSDYYHKIVIVTNDNFKFSGEGVLRPLASAPDSLCHLRNIYLYINKSSPVDARQLIKDFIVPGNVKQLLVQVYNQEPEGKELPISERVFNDL</sequence>
<keyword evidence="2" id="KW-1185">Reference proteome</keyword>
<evidence type="ECO:0000313" key="2">
    <source>
        <dbReference type="Proteomes" id="UP001193680"/>
    </source>
</evidence>
<organism evidence="1 2">
    <name type="scientific">Thiomicrorhabdus heinhorstiae</name>
    <dbReference type="NCBI Taxonomy" id="2748010"/>
    <lineage>
        <taxon>Bacteria</taxon>
        <taxon>Pseudomonadati</taxon>
        <taxon>Pseudomonadota</taxon>
        <taxon>Gammaproteobacteria</taxon>
        <taxon>Thiotrichales</taxon>
        <taxon>Piscirickettsiaceae</taxon>
        <taxon>Thiomicrorhabdus</taxon>
    </lineage>
</organism>
<evidence type="ECO:0008006" key="3">
    <source>
        <dbReference type="Google" id="ProtNLM"/>
    </source>
</evidence>
<reference evidence="1 2" key="1">
    <citation type="submission" date="2020-11" db="EMBL/GenBank/DDBJ databases">
        <title>Sulfur oxidizing isolate from Hospital Hole Sinkhole.</title>
        <authorList>
            <person name="Scott K.M."/>
        </authorList>
    </citation>
    <scope>NUCLEOTIDE SEQUENCE [LARGE SCALE GENOMIC DNA]</scope>
    <source>
        <strain evidence="1 2">HH1</strain>
    </source>
</reference>